<comment type="caution">
    <text evidence="9">The sequence shown here is derived from an EMBL/GenBank/DDBJ whole genome shotgun (WGS) entry which is preliminary data.</text>
</comment>
<dbReference type="GO" id="GO:0005739">
    <property type="term" value="C:mitochondrion"/>
    <property type="evidence" value="ECO:0007669"/>
    <property type="project" value="TreeGrafter"/>
</dbReference>
<dbReference type="STRING" id="542762.A0A4S4DKZ9"/>
<dbReference type="NCBIfam" id="TIGR00457">
    <property type="entry name" value="asnS"/>
    <property type="match status" value="1"/>
</dbReference>
<dbReference type="Gene3D" id="2.40.50.140">
    <property type="entry name" value="Nucleic acid-binding proteins"/>
    <property type="match status" value="1"/>
</dbReference>
<dbReference type="Pfam" id="PF00152">
    <property type="entry name" value="tRNA-synt_2"/>
    <property type="match status" value="1"/>
</dbReference>
<evidence type="ECO:0000313" key="10">
    <source>
        <dbReference type="Proteomes" id="UP000306102"/>
    </source>
</evidence>
<keyword evidence="5" id="KW-0067">ATP-binding</keyword>
<keyword evidence="3" id="KW-0436">Ligase</keyword>
<dbReference type="HAMAP" id="MF_00534">
    <property type="entry name" value="Asn_tRNA_synth"/>
    <property type="match status" value="1"/>
</dbReference>
<evidence type="ECO:0000256" key="5">
    <source>
        <dbReference type="ARBA" id="ARBA00022840"/>
    </source>
</evidence>
<gene>
    <name evidence="9" type="ORF">TEA_018659</name>
</gene>
<dbReference type="InterPro" id="IPR006195">
    <property type="entry name" value="aa-tRNA-synth_II"/>
</dbReference>
<dbReference type="PRINTS" id="PR01042">
    <property type="entry name" value="TRNASYNTHASP"/>
</dbReference>
<dbReference type="EC" id="6.1.1.22" evidence="2"/>
<dbReference type="InterPro" id="IPR004522">
    <property type="entry name" value="Asn-tRNA-ligase"/>
</dbReference>
<feature type="domain" description="Aminoacyl-transfer RNA synthetases class-II family profile" evidence="8">
    <location>
        <begin position="298"/>
        <end position="568"/>
    </location>
</feature>
<dbReference type="SUPFAM" id="SSF50249">
    <property type="entry name" value="Nucleic acid-binding proteins"/>
    <property type="match status" value="1"/>
</dbReference>
<dbReference type="GO" id="GO:0004816">
    <property type="term" value="F:asparagine-tRNA ligase activity"/>
    <property type="evidence" value="ECO:0007669"/>
    <property type="project" value="UniProtKB-EC"/>
</dbReference>
<evidence type="ECO:0000313" key="9">
    <source>
        <dbReference type="EMBL" id="THG03593.1"/>
    </source>
</evidence>
<evidence type="ECO:0000259" key="8">
    <source>
        <dbReference type="PROSITE" id="PS50862"/>
    </source>
</evidence>
<organism evidence="9 10">
    <name type="scientific">Camellia sinensis var. sinensis</name>
    <name type="common">China tea</name>
    <dbReference type="NCBI Taxonomy" id="542762"/>
    <lineage>
        <taxon>Eukaryota</taxon>
        <taxon>Viridiplantae</taxon>
        <taxon>Streptophyta</taxon>
        <taxon>Embryophyta</taxon>
        <taxon>Tracheophyta</taxon>
        <taxon>Spermatophyta</taxon>
        <taxon>Magnoliopsida</taxon>
        <taxon>eudicotyledons</taxon>
        <taxon>Gunneridae</taxon>
        <taxon>Pentapetalae</taxon>
        <taxon>asterids</taxon>
        <taxon>Ericales</taxon>
        <taxon>Theaceae</taxon>
        <taxon>Camellia</taxon>
    </lineage>
</organism>
<accession>A0A4S4DKZ9</accession>
<dbReference type="PANTHER" id="PTHR22594">
    <property type="entry name" value="ASPARTYL/LYSYL-TRNA SYNTHETASE"/>
    <property type="match status" value="1"/>
</dbReference>
<dbReference type="AlphaFoldDB" id="A0A4S4DKZ9"/>
<evidence type="ECO:0000256" key="6">
    <source>
        <dbReference type="ARBA" id="ARBA00022917"/>
    </source>
</evidence>
<dbReference type="InterPro" id="IPR012340">
    <property type="entry name" value="NA-bd_OB-fold"/>
</dbReference>
<dbReference type="CDD" id="cd04318">
    <property type="entry name" value="EcAsnRS_like_N"/>
    <property type="match status" value="1"/>
</dbReference>
<dbReference type="InterPro" id="IPR004364">
    <property type="entry name" value="Aa-tRNA-synt_II"/>
</dbReference>
<dbReference type="InterPro" id="IPR045864">
    <property type="entry name" value="aa-tRNA-synth_II/BPL/LPL"/>
</dbReference>
<evidence type="ECO:0000256" key="7">
    <source>
        <dbReference type="ARBA" id="ARBA00023146"/>
    </source>
</evidence>
<keyword evidence="4" id="KW-0547">Nucleotide-binding</keyword>
<sequence length="578" mass="64570">MAAALSPVFSPRLKPFSTVRFLSLYRKPNPKSIIPTSKLTTLTSNPPLFPSKFILYSIPSSFSSTIPASNRRSFCTIVAGALSSGDEVGEFRKKLRIVDVKGGPDEGLDRLGQTLVVKGWVRTLRVQSSVTFIEVNDGSCLSNMQCVMNSDAEGYDQVESGLITTGASIWVQGIVVASQGSKQKVELKLEKLLMIGRSDPSFPIQKKRVSREFLRTKAHLRPRTNTFGAVDCFDMVMLSYIGVDVVASNISPIITGSDCEGAGEQFCVTTLDFFGKPAFLTVSGQLNAETYATALSDVYTFGPTFRAENSNTSRHLAEFWMIEPELAFSDLNDDMACASAYLQYVVKHVLEHCKEDMDFFNTWIEKGIINRLSDVVEKNFVQLTYTDAIELLLGSNKKFEFPVKWGCDLQSEHERYITEVAFGGCPVILRDYPKEIKAFYMRQNDDGKTVAAMDMLVPRNFKYSGELCPSSFGVIGMKLKLSSNPPPLSLERCSFFCQVGELIGGSQREERLEYLEDRLDNLKLNKESYWWYLDLRRYGSVPHAGFGLGFERLVQFATGIDNIRDAIPFPRTPGSAEF</sequence>
<dbReference type="SUPFAM" id="SSF55681">
    <property type="entry name" value="Class II aaRS and biotin synthetases"/>
    <property type="match status" value="1"/>
</dbReference>
<dbReference type="NCBIfam" id="NF003037">
    <property type="entry name" value="PRK03932.1"/>
    <property type="match status" value="1"/>
</dbReference>
<dbReference type="GO" id="GO:0005524">
    <property type="term" value="F:ATP binding"/>
    <property type="evidence" value="ECO:0007669"/>
    <property type="project" value="UniProtKB-KW"/>
</dbReference>
<proteinExistence type="inferred from homology"/>
<dbReference type="Proteomes" id="UP000306102">
    <property type="component" value="Unassembled WGS sequence"/>
</dbReference>
<name>A0A4S4DKZ9_CAMSN</name>
<evidence type="ECO:0000256" key="3">
    <source>
        <dbReference type="ARBA" id="ARBA00022598"/>
    </source>
</evidence>
<dbReference type="Gene3D" id="3.30.930.10">
    <property type="entry name" value="Bira Bifunctional Protein, Domain 2"/>
    <property type="match status" value="2"/>
</dbReference>
<dbReference type="InterPro" id="IPR002312">
    <property type="entry name" value="Asp/Asn-tRNA-synth_IIb"/>
</dbReference>
<keyword evidence="10" id="KW-1185">Reference proteome</keyword>
<dbReference type="PROSITE" id="PS50862">
    <property type="entry name" value="AA_TRNA_LIGASE_II"/>
    <property type="match status" value="1"/>
</dbReference>
<keyword evidence="7" id="KW-0030">Aminoacyl-tRNA synthetase</keyword>
<dbReference type="GO" id="GO:0006421">
    <property type="term" value="P:asparaginyl-tRNA aminoacylation"/>
    <property type="evidence" value="ECO:0007669"/>
    <property type="project" value="InterPro"/>
</dbReference>
<protein>
    <recommendedName>
        <fullName evidence="2">asparagine--tRNA ligase</fullName>
        <ecNumber evidence="2">6.1.1.22</ecNumber>
    </recommendedName>
</protein>
<reference evidence="9 10" key="1">
    <citation type="journal article" date="2018" name="Proc. Natl. Acad. Sci. U.S.A.">
        <title>Draft genome sequence of Camellia sinensis var. sinensis provides insights into the evolution of the tea genome and tea quality.</title>
        <authorList>
            <person name="Wei C."/>
            <person name="Yang H."/>
            <person name="Wang S."/>
            <person name="Zhao J."/>
            <person name="Liu C."/>
            <person name="Gao L."/>
            <person name="Xia E."/>
            <person name="Lu Y."/>
            <person name="Tai Y."/>
            <person name="She G."/>
            <person name="Sun J."/>
            <person name="Cao H."/>
            <person name="Tong W."/>
            <person name="Gao Q."/>
            <person name="Li Y."/>
            <person name="Deng W."/>
            <person name="Jiang X."/>
            <person name="Wang W."/>
            <person name="Chen Q."/>
            <person name="Zhang S."/>
            <person name="Li H."/>
            <person name="Wu J."/>
            <person name="Wang P."/>
            <person name="Li P."/>
            <person name="Shi C."/>
            <person name="Zheng F."/>
            <person name="Jian J."/>
            <person name="Huang B."/>
            <person name="Shan D."/>
            <person name="Shi M."/>
            <person name="Fang C."/>
            <person name="Yue Y."/>
            <person name="Li F."/>
            <person name="Li D."/>
            <person name="Wei S."/>
            <person name="Han B."/>
            <person name="Jiang C."/>
            <person name="Yin Y."/>
            <person name="Xia T."/>
            <person name="Zhang Z."/>
            <person name="Bennetzen J.L."/>
            <person name="Zhao S."/>
            <person name="Wan X."/>
        </authorList>
    </citation>
    <scope>NUCLEOTIDE SEQUENCE [LARGE SCALE GENOMIC DNA]</scope>
    <source>
        <strain evidence="10">cv. Shuchazao</strain>
        <tissue evidence="9">Leaf</tissue>
    </source>
</reference>
<comment type="similarity">
    <text evidence="1">Belongs to the class-II aminoacyl-tRNA synthetase family.</text>
</comment>
<dbReference type="EMBL" id="SDRB02010923">
    <property type="protein sequence ID" value="THG03593.1"/>
    <property type="molecule type" value="Genomic_DNA"/>
</dbReference>
<dbReference type="CDD" id="cd00776">
    <property type="entry name" value="AsxRS_core"/>
    <property type="match status" value="1"/>
</dbReference>
<keyword evidence="6" id="KW-0648">Protein biosynthesis</keyword>
<evidence type="ECO:0000256" key="1">
    <source>
        <dbReference type="ARBA" id="ARBA00008226"/>
    </source>
</evidence>
<evidence type="ECO:0000256" key="4">
    <source>
        <dbReference type="ARBA" id="ARBA00022741"/>
    </source>
</evidence>
<dbReference type="PANTHER" id="PTHR22594:SF34">
    <property type="entry name" value="ASPARAGINE--TRNA LIGASE, MITOCHONDRIAL-RELATED"/>
    <property type="match status" value="1"/>
</dbReference>
<evidence type="ECO:0000256" key="2">
    <source>
        <dbReference type="ARBA" id="ARBA00012816"/>
    </source>
</evidence>